<dbReference type="AlphaFoldDB" id="A0A1I1UKB2"/>
<accession>A0A1I1UKB2</accession>
<organism evidence="2 3">
    <name type="scientific">Klenkia taihuensis</name>
    <dbReference type="NCBI Taxonomy" id="1225127"/>
    <lineage>
        <taxon>Bacteria</taxon>
        <taxon>Bacillati</taxon>
        <taxon>Actinomycetota</taxon>
        <taxon>Actinomycetes</taxon>
        <taxon>Geodermatophilales</taxon>
        <taxon>Geodermatophilaceae</taxon>
        <taxon>Klenkia</taxon>
    </lineage>
</organism>
<dbReference type="InterPro" id="IPR007569">
    <property type="entry name" value="DUF559"/>
</dbReference>
<dbReference type="InterPro" id="IPR011335">
    <property type="entry name" value="Restrct_endonuc-II-like"/>
</dbReference>
<keyword evidence="3" id="KW-1185">Reference proteome</keyword>
<protein>
    <recommendedName>
        <fullName evidence="1">DUF559 domain-containing protein</fullName>
    </recommendedName>
</protein>
<sequence length="282" mass="29974">MGRWFRGSDVVARGLLTAGELRGPAWRRVFPDVYVDAACDVDHALLARIAATTLAPGAVVTGVSAAVLWGLTDLAGVDDPVELTVAPGAPRPSCPGVVVRRRALPSTSSVRRGTVLVATPETAALELAGRLDPVEAVVLLDRCVAERISTLAALRQAAAGLAGRGCRRARAAADRADGQAGSPQETRLRLLVLDAGLLPPLAQFTVRVEGRFVARVDFAWPDHRIALEYEGAWHTTRVAADRRRIEALQAAGWRVLFVTAADLRRPAPLLARIRAALASNDS</sequence>
<dbReference type="STRING" id="1225127.SAMN05661030_4040"/>
<dbReference type="SUPFAM" id="SSF52980">
    <property type="entry name" value="Restriction endonuclease-like"/>
    <property type="match status" value="1"/>
</dbReference>
<gene>
    <name evidence="2" type="ORF">SAMN05661030_4040</name>
</gene>
<dbReference type="Pfam" id="PF04480">
    <property type="entry name" value="DUF559"/>
    <property type="match status" value="1"/>
</dbReference>
<feature type="domain" description="DUF559" evidence="1">
    <location>
        <begin position="216"/>
        <end position="259"/>
    </location>
</feature>
<evidence type="ECO:0000313" key="2">
    <source>
        <dbReference type="EMBL" id="SFD71197.1"/>
    </source>
</evidence>
<dbReference type="Gene3D" id="3.40.960.10">
    <property type="entry name" value="VSR Endonuclease"/>
    <property type="match status" value="1"/>
</dbReference>
<reference evidence="3" key="1">
    <citation type="submission" date="2016-10" db="EMBL/GenBank/DDBJ databases">
        <authorList>
            <person name="Varghese N."/>
            <person name="Submissions S."/>
        </authorList>
    </citation>
    <scope>NUCLEOTIDE SEQUENCE [LARGE SCALE GENOMIC DNA]</scope>
    <source>
        <strain evidence="3">DSM 45962</strain>
    </source>
</reference>
<dbReference type="EMBL" id="FOMD01000006">
    <property type="protein sequence ID" value="SFD71197.1"/>
    <property type="molecule type" value="Genomic_DNA"/>
</dbReference>
<dbReference type="Proteomes" id="UP000199022">
    <property type="component" value="Unassembled WGS sequence"/>
</dbReference>
<proteinExistence type="predicted"/>
<evidence type="ECO:0000259" key="1">
    <source>
        <dbReference type="Pfam" id="PF04480"/>
    </source>
</evidence>
<evidence type="ECO:0000313" key="3">
    <source>
        <dbReference type="Proteomes" id="UP000199022"/>
    </source>
</evidence>
<name>A0A1I1UKB2_9ACTN</name>